<proteinExistence type="inferred from homology"/>
<feature type="signal peptide" evidence="9">
    <location>
        <begin position="1"/>
        <end position="20"/>
    </location>
</feature>
<dbReference type="Proteomes" id="UP000799423">
    <property type="component" value="Unassembled WGS sequence"/>
</dbReference>
<evidence type="ECO:0000259" key="10">
    <source>
        <dbReference type="Pfam" id="PF05730"/>
    </source>
</evidence>
<evidence type="ECO:0000256" key="2">
    <source>
        <dbReference type="ARBA" id="ARBA00004613"/>
    </source>
</evidence>
<reference evidence="11" key="1">
    <citation type="submission" date="2020-01" db="EMBL/GenBank/DDBJ databases">
        <authorList>
            <consortium name="DOE Joint Genome Institute"/>
            <person name="Haridas S."/>
            <person name="Albert R."/>
            <person name="Binder M."/>
            <person name="Bloem J."/>
            <person name="Labutti K."/>
            <person name="Salamov A."/>
            <person name="Andreopoulos B."/>
            <person name="Baker S.E."/>
            <person name="Barry K."/>
            <person name="Bills G."/>
            <person name="Bluhm B.H."/>
            <person name="Cannon C."/>
            <person name="Castanera R."/>
            <person name="Culley D.E."/>
            <person name="Daum C."/>
            <person name="Ezra D."/>
            <person name="Gonzalez J.B."/>
            <person name="Henrissat B."/>
            <person name="Kuo A."/>
            <person name="Liang C."/>
            <person name="Lipzen A."/>
            <person name="Lutzoni F."/>
            <person name="Magnuson J."/>
            <person name="Mondo S."/>
            <person name="Nolan M."/>
            <person name="Ohm R."/>
            <person name="Pangilinan J."/>
            <person name="Park H.-J."/>
            <person name="Ramirez L."/>
            <person name="Alfaro M."/>
            <person name="Sun H."/>
            <person name="Tritt A."/>
            <person name="Yoshinaga Y."/>
            <person name="Zwiers L.-H."/>
            <person name="Turgeon B.G."/>
            <person name="Goodwin S.B."/>
            <person name="Spatafora J.W."/>
            <person name="Crous P.W."/>
            <person name="Grigoriev I.V."/>
        </authorList>
    </citation>
    <scope>NUCLEOTIDE SEQUENCE</scope>
    <source>
        <strain evidence="11">IPT5</strain>
    </source>
</reference>
<keyword evidence="7" id="KW-1015">Disulfide bond</keyword>
<dbReference type="OrthoDB" id="3785142at2759"/>
<dbReference type="InterPro" id="IPR008427">
    <property type="entry name" value="Extracellular_membr_CFEM_dom"/>
</dbReference>
<evidence type="ECO:0000313" key="11">
    <source>
        <dbReference type="EMBL" id="KAF2847049.1"/>
    </source>
</evidence>
<feature type="chain" id="PRO_5025682509" description="CFEM domain-containing protein" evidence="9">
    <location>
        <begin position="21"/>
        <end position="102"/>
    </location>
</feature>
<evidence type="ECO:0000256" key="9">
    <source>
        <dbReference type="SAM" id="SignalP"/>
    </source>
</evidence>
<keyword evidence="4" id="KW-0964">Secreted</keyword>
<evidence type="ECO:0000256" key="3">
    <source>
        <dbReference type="ARBA" id="ARBA00010031"/>
    </source>
</evidence>
<dbReference type="GO" id="GO:0098552">
    <property type="term" value="C:side of membrane"/>
    <property type="evidence" value="ECO:0007669"/>
    <property type="project" value="UniProtKB-KW"/>
</dbReference>
<sequence>MRVTFSIIAIVFGATSIVFASPITSTQVSRRYPDGVGSSVAAVGQCPTDCWNEAVVQADCDPNIDDDCLCGPFFDAVTDCTSEACNTGDNLAALSFLQPVCV</sequence>
<evidence type="ECO:0000256" key="8">
    <source>
        <dbReference type="ARBA" id="ARBA00023288"/>
    </source>
</evidence>
<keyword evidence="5" id="KW-0472">Membrane</keyword>
<keyword evidence="5" id="KW-0336">GPI-anchor</keyword>
<protein>
    <recommendedName>
        <fullName evidence="10">CFEM domain-containing protein</fullName>
    </recommendedName>
</protein>
<evidence type="ECO:0000256" key="6">
    <source>
        <dbReference type="ARBA" id="ARBA00022729"/>
    </source>
</evidence>
<evidence type="ECO:0000256" key="5">
    <source>
        <dbReference type="ARBA" id="ARBA00022622"/>
    </source>
</evidence>
<accession>A0A6A7AYA0</accession>
<dbReference type="Pfam" id="PF05730">
    <property type="entry name" value="CFEM"/>
    <property type="match status" value="1"/>
</dbReference>
<comment type="similarity">
    <text evidence="3">Belongs to the RBT5 family.</text>
</comment>
<feature type="domain" description="CFEM" evidence="10">
    <location>
        <begin position="40"/>
        <end position="101"/>
    </location>
</feature>
<keyword evidence="8" id="KW-0449">Lipoprotein</keyword>
<organism evidence="11 12">
    <name type="scientific">Plenodomus tracheiphilus IPT5</name>
    <dbReference type="NCBI Taxonomy" id="1408161"/>
    <lineage>
        <taxon>Eukaryota</taxon>
        <taxon>Fungi</taxon>
        <taxon>Dikarya</taxon>
        <taxon>Ascomycota</taxon>
        <taxon>Pezizomycotina</taxon>
        <taxon>Dothideomycetes</taxon>
        <taxon>Pleosporomycetidae</taxon>
        <taxon>Pleosporales</taxon>
        <taxon>Pleosporineae</taxon>
        <taxon>Leptosphaeriaceae</taxon>
        <taxon>Plenodomus</taxon>
    </lineage>
</organism>
<evidence type="ECO:0000256" key="7">
    <source>
        <dbReference type="ARBA" id="ARBA00023157"/>
    </source>
</evidence>
<keyword evidence="6 9" id="KW-0732">Signal</keyword>
<comment type="subcellular location">
    <subcellularLocation>
        <location evidence="1">Membrane</location>
        <topology evidence="1">Lipid-anchor</topology>
        <topology evidence="1">GPI-anchor</topology>
    </subcellularLocation>
    <subcellularLocation>
        <location evidence="2">Secreted</location>
    </subcellularLocation>
</comment>
<keyword evidence="12" id="KW-1185">Reference proteome</keyword>
<name>A0A6A7AYA0_9PLEO</name>
<evidence type="ECO:0000256" key="4">
    <source>
        <dbReference type="ARBA" id="ARBA00022525"/>
    </source>
</evidence>
<dbReference type="GO" id="GO:0005576">
    <property type="term" value="C:extracellular region"/>
    <property type="evidence" value="ECO:0007669"/>
    <property type="project" value="UniProtKB-SubCell"/>
</dbReference>
<evidence type="ECO:0000313" key="12">
    <source>
        <dbReference type="Proteomes" id="UP000799423"/>
    </source>
</evidence>
<gene>
    <name evidence="11" type="ORF">T440DRAFT_471373</name>
</gene>
<dbReference type="EMBL" id="MU006329">
    <property type="protein sequence ID" value="KAF2847049.1"/>
    <property type="molecule type" value="Genomic_DNA"/>
</dbReference>
<evidence type="ECO:0000256" key="1">
    <source>
        <dbReference type="ARBA" id="ARBA00004589"/>
    </source>
</evidence>
<keyword evidence="5" id="KW-0325">Glycoprotein</keyword>
<dbReference type="AlphaFoldDB" id="A0A6A7AYA0"/>